<evidence type="ECO:0000313" key="1">
    <source>
        <dbReference type="EMBL" id="KAF7385964.1"/>
    </source>
</evidence>
<evidence type="ECO:0000313" key="2">
    <source>
        <dbReference type="Proteomes" id="UP000614350"/>
    </source>
</evidence>
<gene>
    <name evidence="1" type="ORF">HZH66_011806</name>
</gene>
<keyword evidence="2" id="KW-1185">Reference proteome</keyword>
<dbReference type="Proteomes" id="UP000614350">
    <property type="component" value="Unassembled WGS sequence"/>
</dbReference>
<proteinExistence type="predicted"/>
<dbReference type="AlphaFoldDB" id="A0A834JF80"/>
<dbReference type="EMBL" id="JACSEA010000014">
    <property type="protein sequence ID" value="KAF7385964.1"/>
    <property type="molecule type" value="Genomic_DNA"/>
</dbReference>
<organism evidence="1 2">
    <name type="scientific">Vespula vulgaris</name>
    <name type="common">Yellow jacket</name>
    <name type="synonym">Wasp</name>
    <dbReference type="NCBI Taxonomy" id="7454"/>
    <lineage>
        <taxon>Eukaryota</taxon>
        <taxon>Metazoa</taxon>
        <taxon>Ecdysozoa</taxon>
        <taxon>Arthropoda</taxon>
        <taxon>Hexapoda</taxon>
        <taxon>Insecta</taxon>
        <taxon>Pterygota</taxon>
        <taxon>Neoptera</taxon>
        <taxon>Endopterygota</taxon>
        <taxon>Hymenoptera</taxon>
        <taxon>Apocrita</taxon>
        <taxon>Aculeata</taxon>
        <taxon>Vespoidea</taxon>
        <taxon>Vespidae</taxon>
        <taxon>Vespinae</taxon>
        <taxon>Vespula</taxon>
    </lineage>
</organism>
<accession>A0A834JF80</accession>
<protein>
    <submittedName>
        <fullName evidence="1">Uncharacterized protein</fullName>
    </submittedName>
</protein>
<sequence length="74" mass="8190">MDFLWFYEEASPAPPPAYQHSVSISAPGPVPAPTALLPNDKFLGLYPARFIRVCLTFKSRLASVILIEMKQILG</sequence>
<comment type="caution">
    <text evidence="1">The sequence shown here is derived from an EMBL/GenBank/DDBJ whole genome shotgun (WGS) entry which is preliminary data.</text>
</comment>
<name>A0A834JF80_VESVU</name>
<reference evidence="1" key="1">
    <citation type="journal article" date="2020" name="G3 (Bethesda)">
        <title>High-Quality Assemblies for Three Invasive Social Wasps from the &lt;i&gt;Vespula&lt;/i&gt; Genus.</title>
        <authorList>
            <person name="Harrop T.W.R."/>
            <person name="Guhlin J."/>
            <person name="McLaughlin G.M."/>
            <person name="Permina E."/>
            <person name="Stockwell P."/>
            <person name="Gilligan J."/>
            <person name="Le Lec M.F."/>
            <person name="Gruber M.A.M."/>
            <person name="Quinn O."/>
            <person name="Lovegrove M."/>
            <person name="Duncan E.J."/>
            <person name="Remnant E.J."/>
            <person name="Van Eeckhoven J."/>
            <person name="Graham B."/>
            <person name="Knapp R.A."/>
            <person name="Langford K.W."/>
            <person name="Kronenberg Z."/>
            <person name="Press M.O."/>
            <person name="Eacker S.M."/>
            <person name="Wilson-Rankin E.E."/>
            <person name="Purcell J."/>
            <person name="Lester P.J."/>
            <person name="Dearden P.K."/>
        </authorList>
    </citation>
    <scope>NUCLEOTIDE SEQUENCE</scope>
    <source>
        <strain evidence="1">Marl-1</strain>
    </source>
</reference>